<comment type="caution">
    <text evidence="1">The sequence shown here is derived from an EMBL/GenBank/DDBJ whole genome shotgun (WGS) entry which is preliminary data.</text>
</comment>
<sequence length="52" mass="5796">MFKISHSIRRFLLSFTIAQGDMDAASTIVDMVKRLLLILLKTGTDTALNITN</sequence>
<evidence type="ECO:0000313" key="2">
    <source>
        <dbReference type="Proteomes" id="UP000023776"/>
    </source>
</evidence>
<proteinExistence type="predicted"/>
<accession>N8QFD2</accession>
<name>N8QFD2_9GAMM</name>
<dbReference type="Proteomes" id="UP000023776">
    <property type="component" value="Unassembled WGS sequence"/>
</dbReference>
<protein>
    <submittedName>
        <fullName evidence="1">Uncharacterized protein</fullName>
    </submittedName>
</protein>
<evidence type="ECO:0000313" key="1">
    <source>
        <dbReference type="EMBL" id="ENU37295.1"/>
    </source>
</evidence>
<keyword evidence="2" id="KW-1185">Reference proteome</keyword>
<dbReference type="EMBL" id="APOM01000010">
    <property type="protein sequence ID" value="ENU37295.1"/>
    <property type="molecule type" value="Genomic_DNA"/>
</dbReference>
<dbReference type="AlphaFoldDB" id="N8QFD2"/>
<gene>
    <name evidence="1" type="ORF">F988_00504</name>
</gene>
<dbReference type="PATRIC" id="fig|981333.9.peg.498"/>
<dbReference type="HOGENOM" id="CLU_3075722_0_0_6"/>
<organism evidence="1 2">
    <name type="scientific">Acinetobacter parvus DSM 16617 = CIP 108168</name>
    <dbReference type="NCBI Taxonomy" id="981333"/>
    <lineage>
        <taxon>Bacteria</taxon>
        <taxon>Pseudomonadati</taxon>
        <taxon>Pseudomonadota</taxon>
        <taxon>Gammaproteobacteria</taxon>
        <taxon>Moraxellales</taxon>
        <taxon>Moraxellaceae</taxon>
        <taxon>Acinetobacter</taxon>
    </lineage>
</organism>
<reference evidence="1 2" key="1">
    <citation type="submission" date="2013-02" db="EMBL/GenBank/DDBJ databases">
        <title>The Genome Sequence of Acinetobacter parvus CIP 108168.</title>
        <authorList>
            <consortium name="The Broad Institute Genome Sequencing Platform"/>
            <consortium name="The Broad Institute Genome Sequencing Center for Infectious Disease"/>
            <person name="Cerqueira G."/>
            <person name="Feldgarden M."/>
            <person name="Courvalin P."/>
            <person name="Perichon B."/>
            <person name="Grillot-Courvalin C."/>
            <person name="Clermont D."/>
            <person name="Rocha E."/>
            <person name="Yoon E.-J."/>
            <person name="Nemec A."/>
            <person name="Walker B."/>
            <person name="Young S.K."/>
            <person name="Zeng Q."/>
            <person name="Gargeya S."/>
            <person name="Fitzgerald M."/>
            <person name="Haas B."/>
            <person name="Abouelleil A."/>
            <person name="Alvarado L."/>
            <person name="Arachchi H.M."/>
            <person name="Berlin A.M."/>
            <person name="Chapman S.B."/>
            <person name="Dewar J."/>
            <person name="Goldberg J."/>
            <person name="Griggs A."/>
            <person name="Gujja S."/>
            <person name="Hansen M."/>
            <person name="Howarth C."/>
            <person name="Imamovic A."/>
            <person name="Larimer J."/>
            <person name="McCowan C."/>
            <person name="Murphy C."/>
            <person name="Neiman D."/>
            <person name="Pearson M."/>
            <person name="Priest M."/>
            <person name="Roberts A."/>
            <person name="Saif S."/>
            <person name="Shea T."/>
            <person name="Sisk P."/>
            <person name="Sykes S."/>
            <person name="Wortman J."/>
            <person name="Nusbaum C."/>
            <person name="Birren B."/>
        </authorList>
    </citation>
    <scope>NUCLEOTIDE SEQUENCE [LARGE SCALE GENOMIC DNA]</scope>
    <source>
        <strain evidence="1 2">CIP 108168</strain>
    </source>
</reference>